<organism evidence="1 2">
    <name type="scientific">Triparma laevis f. longispina</name>
    <dbReference type="NCBI Taxonomy" id="1714387"/>
    <lineage>
        <taxon>Eukaryota</taxon>
        <taxon>Sar</taxon>
        <taxon>Stramenopiles</taxon>
        <taxon>Ochrophyta</taxon>
        <taxon>Bolidophyceae</taxon>
        <taxon>Parmales</taxon>
        <taxon>Triparmaceae</taxon>
        <taxon>Triparma</taxon>
    </lineage>
</organism>
<keyword evidence="2" id="KW-1185">Reference proteome</keyword>
<evidence type="ECO:0000313" key="2">
    <source>
        <dbReference type="Proteomes" id="UP001165122"/>
    </source>
</evidence>
<dbReference type="EMBL" id="BRXW01000916">
    <property type="protein sequence ID" value="GMH79341.1"/>
    <property type="molecule type" value="Genomic_DNA"/>
</dbReference>
<dbReference type="Proteomes" id="UP001165122">
    <property type="component" value="Unassembled WGS sequence"/>
</dbReference>
<protein>
    <submittedName>
        <fullName evidence="1">Uncharacterized protein</fullName>
    </submittedName>
</protein>
<proteinExistence type="predicted"/>
<accession>A0A9W7AUK1</accession>
<reference evidence="2" key="1">
    <citation type="journal article" date="2023" name="Commun. Biol.">
        <title>Genome analysis of Parmales, the sister group of diatoms, reveals the evolutionary specialization of diatoms from phago-mixotrophs to photoautotrophs.</title>
        <authorList>
            <person name="Ban H."/>
            <person name="Sato S."/>
            <person name="Yoshikawa S."/>
            <person name="Yamada K."/>
            <person name="Nakamura Y."/>
            <person name="Ichinomiya M."/>
            <person name="Sato N."/>
            <person name="Blanc-Mathieu R."/>
            <person name="Endo H."/>
            <person name="Kuwata A."/>
            <person name="Ogata H."/>
        </authorList>
    </citation>
    <scope>NUCLEOTIDE SEQUENCE [LARGE SCALE GENOMIC DNA]</scope>
    <source>
        <strain evidence="2">NIES 3700</strain>
    </source>
</reference>
<sequence length="184" mass="20488">MALSILLRRSFVRSSVRSSLHSSSLPSPLPSSILSVRTFSTPGGAIQDKPSDNTKLFVRALDSDIRGEVDPRDLDLINDQDVMGPLSKKWSSLQSYINNIREHDLTSKSHLKQQSYTALPEVFKESALKEFVDPLPINRAIASHVQPIPGFEAGDEKSKEGDEVAEKYFFKEGGGWREKFGEVL</sequence>
<comment type="caution">
    <text evidence="1">The sequence shown here is derived from an EMBL/GenBank/DDBJ whole genome shotgun (WGS) entry which is preliminary data.</text>
</comment>
<dbReference type="OrthoDB" id="10419160at2759"/>
<evidence type="ECO:0000313" key="1">
    <source>
        <dbReference type="EMBL" id="GMH79341.1"/>
    </source>
</evidence>
<name>A0A9W7AUK1_9STRA</name>
<dbReference type="AlphaFoldDB" id="A0A9W7AUK1"/>
<gene>
    <name evidence="1" type="ORF">TrLO_g8401</name>
</gene>